<evidence type="ECO:0000313" key="1">
    <source>
        <dbReference type="EMBL" id="MBF9134495.1"/>
    </source>
</evidence>
<accession>A0ABS0H7P0</accession>
<protein>
    <submittedName>
        <fullName evidence="1">Uncharacterized protein</fullName>
    </submittedName>
</protein>
<comment type="caution">
    <text evidence="1">The sequence shown here is derived from an EMBL/GenBank/DDBJ whole genome shotgun (WGS) entry which is preliminary data.</text>
</comment>
<organism evidence="1 2">
    <name type="scientific">Plantactinospora alkalitolerans</name>
    <dbReference type="NCBI Taxonomy" id="2789879"/>
    <lineage>
        <taxon>Bacteria</taxon>
        <taxon>Bacillati</taxon>
        <taxon>Actinomycetota</taxon>
        <taxon>Actinomycetes</taxon>
        <taxon>Micromonosporales</taxon>
        <taxon>Micromonosporaceae</taxon>
        <taxon>Plantactinospora</taxon>
    </lineage>
</organism>
<dbReference type="Proteomes" id="UP000638560">
    <property type="component" value="Unassembled WGS sequence"/>
</dbReference>
<sequence>MDTGRVASANVVPGVVEPVRWPGGGGWHLPVAPLLRELAGTVGAGSWTDARNSPGSADGPVLFLPRQWKPDLSEPARRALEAATIATQSHHPWYVHLGRTAVEPTRNLAADLGRLCRLADLLCLDLVVEARGRGAGGGLSWDIRYEVPGGPVPAQARGWADDLSGAVAPSPRSPTRCTDWTSAVAPLRATI</sequence>
<name>A0ABS0H7P0_9ACTN</name>
<dbReference type="EMBL" id="JADPUN010000348">
    <property type="protein sequence ID" value="MBF9134495.1"/>
    <property type="molecule type" value="Genomic_DNA"/>
</dbReference>
<reference evidence="1 2" key="1">
    <citation type="submission" date="2020-11" db="EMBL/GenBank/DDBJ databases">
        <title>A novel isolate from a Black sea contaminated sediment with potential to produce alkanes: Plantactinospora alkalitolerans sp. nov.</title>
        <authorList>
            <person name="Carro L."/>
            <person name="Veyisoglu A."/>
            <person name="Guven K."/>
            <person name="Schumann P."/>
            <person name="Klenk H.-P."/>
            <person name="Sahin N."/>
        </authorList>
    </citation>
    <scope>NUCLEOTIDE SEQUENCE [LARGE SCALE GENOMIC DNA]</scope>
    <source>
        <strain evidence="1 2">S1510</strain>
    </source>
</reference>
<evidence type="ECO:0000313" key="2">
    <source>
        <dbReference type="Proteomes" id="UP000638560"/>
    </source>
</evidence>
<keyword evidence="2" id="KW-1185">Reference proteome</keyword>
<proteinExistence type="predicted"/>
<gene>
    <name evidence="1" type="ORF">I0C86_37030</name>
</gene>